<accession>A0A1R3WVF1</accession>
<dbReference type="RefSeq" id="WP_234967732.1">
    <property type="nucleotide sequence ID" value="NZ_FTPS01000001.1"/>
</dbReference>
<dbReference type="Proteomes" id="UP000192455">
    <property type="component" value="Unassembled WGS sequence"/>
</dbReference>
<dbReference type="EMBL" id="FTPS01000001">
    <property type="protein sequence ID" value="SIT82464.1"/>
    <property type="molecule type" value="Genomic_DNA"/>
</dbReference>
<sequence>MQMETGMNRTIEDRKTREDQAARAAGWSRADILWERLMERGNSAYLDGNTAGARALFRRADLLSRVAFAGSDLRRATAAANLALLAVGEGQQGRARRFQRRALDIWKHAPEQIAAMKIAPRTRSSLYHLRMEVKHRETYHDNMRIRFSRFATETGETLRSLTAPPPLPHRHHGRWLGERPGVHDDSRKILSACLLIIDPR</sequence>
<evidence type="ECO:0008006" key="4">
    <source>
        <dbReference type="Google" id="ProtNLM"/>
    </source>
</evidence>
<dbReference type="STRING" id="515897.SAMN05421849_1704"/>
<proteinExistence type="predicted"/>
<evidence type="ECO:0000313" key="2">
    <source>
        <dbReference type="EMBL" id="SIT82464.1"/>
    </source>
</evidence>
<dbReference type="AlphaFoldDB" id="A0A1R3WVF1"/>
<protein>
    <recommendedName>
        <fullName evidence="4">Tetratricopeptide repeat-containing protein</fullName>
    </recommendedName>
</protein>
<feature type="region of interest" description="Disordered" evidence="1">
    <location>
        <begin position="1"/>
        <end position="22"/>
    </location>
</feature>
<gene>
    <name evidence="2" type="ORF">SAMN05421849_1704</name>
</gene>
<keyword evidence="3" id="KW-1185">Reference proteome</keyword>
<evidence type="ECO:0000256" key="1">
    <source>
        <dbReference type="SAM" id="MobiDB-lite"/>
    </source>
</evidence>
<feature type="compositionally biased region" description="Basic and acidic residues" evidence="1">
    <location>
        <begin position="10"/>
        <end position="21"/>
    </location>
</feature>
<reference evidence="2 3" key="1">
    <citation type="submission" date="2017-01" db="EMBL/GenBank/DDBJ databases">
        <authorList>
            <person name="Mah S.A."/>
            <person name="Swanson W.J."/>
            <person name="Moy G.W."/>
            <person name="Vacquier V.D."/>
        </authorList>
    </citation>
    <scope>NUCLEOTIDE SEQUENCE [LARGE SCALE GENOMIC DNA]</scope>
    <source>
        <strain evidence="2 3">DSM 21219</strain>
    </source>
</reference>
<organism evidence="2 3">
    <name type="scientific">Pontibaca methylaminivorans</name>
    <dbReference type="NCBI Taxonomy" id="515897"/>
    <lineage>
        <taxon>Bacteria</taxon>
        <taxon>Pseudomonadati</taxon>
        <taxon>Pseudomonadota</taxon>
        <taxon>Alphaproteobacteria</taxon>
        <taxon>Rhodobacterales</taxon>
        <taxon>Roseobacteraceae</taxon>
        <taxon>Pontibaca</taxon>
    </lineage>
</organism>
<name>A0A1R3WVF1_9RHOB</name>
<evidence type="ECO:0000313" key="3">
    <source>
        <dbReference type="Proteomes" id="UP000192455"/>
    </source>
</evidence>